<reference evidence="4" key="1">
    <citation type="journal article" date="2014" name="Int. J. Syst. Evol. Microbiol.">
        <title>Complete genome sequence of Corynebacterium casei LMG S-19264T (=DSM 44701T), isolated from a smear-ripened cheese.</title>
        <authorList>
            <consortium name="US DOE Joint Genome Institute (JGI-PGF)"/>
            <person name="Walter F."/>
            <person name="Albersmeier A."/>
            <person name="Kalinowski J."/>
            <person name="Ruckert C."/>
        </authorList>
    </citation>
    <scope>NUCLEOTIDE SEQUENCE</scope>
    <source>
        <strain evidence="4">JCM 19831</strain>
    </source>
</reference>
<dbReference type="InterPro" id="IPR037923">
    <property type="entry name" value="HTH-like"/>
</dbReference>
<dbReference type="Pfam" id="PF02311">
    <property type="entry name" value="AraC_binding"/>
    <property type="match status" value="1"/>
</dbReference>
<comment type="caution">
    <text evidence="4">The sequence shown here is derived from an EMBL/GenBank/DDBJ whole genome shotgun (WGS) entry which is preliminary data.</text>
</comment>
<proteinExistence type="predicted"/>
<gene>
    <name evidence="4" type="ORF">GCM10007977_043540</name>
</gene>
<evidence type="ECO:0000256" key="1">
    <source>
        <dbReference type="ARBA" id="ARBA00023125"/>
    </source>
</evidence>
<organism evidence="4 5">
    <name type="scientific">Dactylosporangium sucinum</name>
    <dbReference type="NCBI Taxonomy" id="1424081"/>
    <lineage>
        <taxon>Bacteria</taxon>
        <taxon>Bacillati</taxon>
        <taxon>Actinomycetota</taxon>
        <taxon>Actinomycetes</taxon>
        <taxon>Micromonosporales</taxon>
        <taxon>Micromonosporaceae</taxon>
        <taxon>Dactylosporangium</taxon>
    </lineage>
</organism>
<dbReference type="AlphaFoldDB" id="A0A917WXM3"/>
<dbReference type="GO" id="GO:0006355">
    <property type="term" value="P:regulation of DNA-templated transcription"/>
    <property type="evidence" value="ECO:0007669"/>
    <property type="project" value="InterPro"/>
</dbReference>
<feature type="domain" description="AraC-type arabinose-binding/dimerisation" evidence="3">
    <location>
        <begin position="35"/>
        <end position="85"/>
    </location>
</feature>
<dbReference type="SUPFAM" id="SSF51215">
    <property type="entry name" value="Regulatory protein AraC"/>
    <property type="match status" value="1"/>
</dbReference>
<reference evidence="4" key="2">
    <citation type="submission" date="2020-09" db="EMBL/GenBank/DDBJ databases">
        <authorList>
            <person name="Sun Q."/>
            <person name="Ohkuma M."/>
        </authorList>
    </citation>
    <scope>NUCLEOTIDE SEQUENCE</scope>
    <source>
        <strain evidence="4">JCM 19831</strain>
    </source>
</reference>
<dbReference type="Proteomes" id="UP000642070">
    <property type="component" value="Unassembled WGS sequence"/>
</dbReference>
<evidence type="ECO:0000313" key="5">
    <source>
        <dbReference type="Proteomes" id="UP000642070"/>
    </source>
</evidence>
<evidence type="ECO:0000313" key="4">
    <source>
        <dbReference type="EMBL" id="GGM37414.1"/>
    </source>
</evidence>
<dbReference type="GO" id="GO:0003677">
    <property type="term" value="F:DNA binding"/>
    <property type="evidence" value="ECO:0007669"/>
    <property type="project" value="UniProtKB-KW"/>
</dbReference>
<dbReference type="InterPro" id="IPR014710">
    <property type="entry name" value="RmlC-like_jellyroll"/>
</dbReference>
<keyword evidence="5" id="KW-1185">Reference proteome</keyword>
<keyword evidence="1" id="KW-0238">DNA-binding</keyword>
<accession>A0A917WXM3</accession>
<feature type="compositionally biased region" description="Basic and acidic residues" evidence="2">
    <location>
        <begin position="131"/>
        <end position="144"/>
    </location>
</feature>
<sequence>MDPVPIYTPSDWLHDATRPPAAPFGSAGRFAVPLHGGRFDRHFHDTAELWFVAEGRAKILVDGAERYVQSGDIVLTLAGDEHDFIEVYETVRGFFAESPVPPGGRGGHRHTDPGLAAGHDVPTRPLPGDFPARHGDGAARKGTA</sequence>
<protein>
    <recommendedName>
        <fullName evidence="3">AraC-type arabinose-binding/dimerisation domain-containing protein</fullName>
    </recommendedName>
</protein>
<dbReference type="InterPro" id="IPR003313">
    <property type="entry name" value="AraC-bd"/>
</dbReference>
<dbReference type="Gene3D" id="2.60.120.10">
    <property type="entry name" value="Jelly Rolls"/>
    <property type="match status" value="1"/>
</dbReference>
<evidence type="ECO:0000259" key="3">
    <source>
        <dbReference type="Pfam" id="PF02311"/>
    </source>
</evidence>
<name>A0A917WXM3_9ACTN</name>
<dbReference type="EMBL" id="BMPI01000020">
    <property type="protein sequence ID" value="GGM37414.1"/>
    <property type="molecule type" value="Genomic_DNA"/>
</dbReference>
<feature type="region of interest" description="Disordered" evidence="2">
    <location>
        <begin position="98"/>
        <end position="144"/>
    </location>
</feature>
<evidence type="ECO:0000256" key="2">
    <source>
        <dbReference type="SAM" id="MobiDB-lite"/>
    </source>
</evidence>